<keyword evidence="7" id="KW-1185">Reference proteome</keyword>
<reference evidence="6 7" key="1">
    <citation type="submission" date="2020-09" db="EMBL/GenBank/DDBJ databases">
        <title>Sinomicrobium weinanense sp. nov., a halophilic bacteria isolated from saline-alkali soil.</title>
        <authorList>
            <person name="Wu P."/>
            <person name="Ren H."/>
            <person name="Mei Y."/>
            <person name="Liang Y."/>
            <person name="Chen Z."/>
        </authorList>
    </citation>
    <scope>NUCLEOTIDE SEQUENCE [LARGE SCALE GENOMIC DNA]</scope>
    <source>
        <strain evidence="6 7">FJxs</strain>
    </source>
</reference>
<dbReference type="AlphaFoldDB" id="A0A926JQ39"/>
<proteinExistence type="inferred from homology"/>
<dbReference type="EMBL" id="JACVDC010000009">
    <property type="protein sequence ID" value="MBC9795390.1"/>
    <property type="molecule type" value="Genomic_DNA"/>
</dbReference>
<keyword evidence="2" id="KW-0159">Chromosome partition</keyword>
<dbReference type="GO" id="GO:0005694">
    <property type="term" value="C:chromosome"/>
    <property type="evidence" value="ECO:0007669"/>
    <property type="project" value="TreeGrafter"/>
</dbReference>
<dbReference type="Gene3D" id="1.10.10.2830">
    <property type="match status" value="1"/>
</dbReference>
<comment type="caution">
    <text evidence="6">The sequence shown here is derived from an EMBL/GenBank/DDBJ whole genome shotgun (WGS) entry which is preliminary data.</text>
</comment>
<dbReference type="Proteomes" id="UP000653730">
    <property type="component" value="Unassembled WGS sequence"/>
</dbReference>
<dbReference type="Gene3D" id="3.90.1530.30">
    <property type="match status" value="1"/>
</dbReference>
<name>A0A926JQ39_9FLAO</name>
<dbReference type="InterPro" id="IPR004437">
    <property type="entry name" value="ParB/RepB/Spo0J"/>
</dbReference>
<dbReference type="SMART" id="SM00470">
    <property type="entry name" value="ParB"/>
    <property type="match status" value="1"/>
</dbReference>
<dbReference type="PANTHER" id="PTHR33375:SF1">
    <property type="entry name" value="CHROMOSOME-PARTITIONING PROTEIN PARB-RELATED"/>
    <property type="match status" value="1"/>
</dbReference>
<dbReference type="CDD" id="cd16393">
    <property type="entry name" value="SPO0J_N"/>
    <property type="match status" value="1"/>
</dbReference>
<dbReference type="NCBIfam" id="TIGR00180">
    <property type="entry name" value="parB_part"/>
    <property type="match status" value="1"/>
</dbReference>
<evidence type="ECO:0000259" key="5">
    <source>
        <dbReference type="SMART" id="SM00470"/>
    </source>
</evidence>
<evidence type="ECO:0000256" key="4">
    <source>
        <dbReference type="SAM" id="MobiDB-lite"/>
    </source>
</evidence>
<evidence type="ECO:0000313" key="7">
    <source>
        <dbReference type="Proteomes" id="UP000653730"/>
    </source>
</evidence>
<gene>
    <name evidence="6" type="ORF">IBL28_05400</name>
</gene>
<dbReference type="GO" id="GO:0003677">
    <property type="term" value="F:DNA binding"/>
    <property type="evidence" value="ECO:0007669"/>
    <property type="project" value="UniProtKB-KW"/>
</dbReference>
<dbReference type="PANTHER" id="PTHR33375">
    <property type="entry name" value="CHROMOSOME-PARTITIONING PROTEIN PARB-RELATED"/>
    <property type="match status" value="1"/>
</dbReference>
<feature type="region of interest" description="Disordered" evidence="4">
    <location>
        <begin position="1"/>
        <end position="23"/>
    </location>
</feature>
<protein>
    <submittedName>
        <fullName evidence="6">ParB/RepB/Spo0J family partition protein</fullName>
    </submittedName>
</protein>
<comment type="similarity">
    <text evidence="1">Belongs to the ParB family.</text>
</comment>
<evidence type="ECO:0000256" key="2">
    <source>
        <dbReference type="ARBA" id="ARBA00022829"/>
    </source>
</evidence>
<evidence type="ECO:0000256" key="1">
    <source>
        <dbReference type="ARBA" id="ARBA00006295"/>
    </source>
</evidence>
<dbReference type="SUPFAM" id="SSF110849">
    <property type="entry name" value="ParB/Sulfiredoxin"/>
    <property type="match status" value="1"/>
</dbReference>
<dbReference type="GO" id="GO:0007059">
    <property type="term" value="P:chromosome segregation"/>
    <property type="evidence" value="ECO:0007669"/>
    <property type="project" value="UniProtKB-KW"/>
</dbReference>
<dbReference type="Pfam" id="PF17762">
    <property type="entry name" value="HTH_ParB"/>
    <property type="match status" value="1"/>
</dbReference>
<feature type="domain" description="ParB-like N-terminal" evidence="5">
    <location>
        <begin position="38"/>
        <end position="127"/>
    </location>
</feature>
<keyword evidence="3" id="KW-0238">DNA-binding</keyword>
<dbReference type="Pfam" id="PF02195">
    <property type="entry name" value="ParB_N"/>
    <property type="match status" value="1"/>
</dbReference>
<dbReference type="InterPro" id="IPR041468">
    <property type="entry name" value="HTH_ParB/Spo0J"/>
</dbReference>
<dbReference type="InterPro" id="IPR036086">
    <property type="entry name" value="ParB/Sulfiredoxin_sf"/>
</dbReference>
<dbReference type="InterPro" id="IPR050336">
    <property type="entry name" value="Chromosome_partition/occlusion"/>
</dbReference>
<evidence type="ECO:0000313" key="6">
    <source>
        <dbReference type="EMBL" id="MBC9795390.1"/>
    </source>
</evidence>
<accession>A0A926JQ39</accession>
<sequence length="600" mass="69028">METQTKQKRAQKTTGRKKPARENVKTVADKNGTSLQVRELDLAVIKPDPKQPRKTFDQESLQLLAQSIAEHGVLQPITVRKAKTGYIIVMGERRYRAGKLAGQKTIPAIVRDYDDDQVLEVQIIENLQRRDVEPTEEAEAMAYLVYRYSPAEIAKRLGRTENFVRQRLKLAGLIEGFKHYVRSGEMTLSLGIAVALFDPEEQQMMLESLNGEFHANKLKRLIENETFNLENAPFDLSDKKLLPKAGACTLCPFNAANQGNLFGEGKMICTRTACFENKKVQTLLNLIRKAKKDKLMLVPKISSYWAEEEGNQYIMARMEEHGLAVHLTDELDILKEPVKPTLEIIRERNQHIDYSDEELQEGLDHALETYAEARKEYDNATGDGFSKGILLHTDSYKSEAILVKLREIPERVETAQALPLDKRKMAECTPEEQIVKIEGREFRKKQIENNRLFEEVAYMIRDTEYINMDKPLSTGEMAAFAISLYENNIGYYGQTDQFRDFYGNVIEGTREEIVARFKEDFKEATLNKLIRYLLTRQVHFGESNHTNDWTNISFYAAMKAYYKKEIEAIEARYAEAGDKREKRVKERIEVLQKQAKALKG</sequence>
<dbReference type="RefSeq" id="WP_187964538.1">
    <property type="nucleotide sequence ID" value="NZ_JACVDC010000009.1"/>
</dbReference>
<organism evidence="6 7">
    <name type="scientific">Sinomicrobium weinanense</name>
    <dbReference type="NCBI Taxonomy" id="2842200"/>
    <lineage>
        <taxon>Bacteria</taxon>
        <taxon>Pseudomonadati</taxon>
        <taxon>Bacteroidota</taxon>
        <taxon>Flavobacteriia</taxon>
        <taxon>Flavobacteriales</taxon>
        <taxon>Flavobacteriaceae</taxon>
        <taxon>Sinomicrobium</taxon>
    </lineage>
</organism>
<evidence type="ECO:0000256" key="3">
    <source>
        <dbReference type="ARBA" id="ARBA00023125"/>
    </source>
</evidence>
<feature type="compositionally biased region" description="Basic residues" evidence="4">
    <location>
        <begin position="1"/>
        <end position="19"/>
    </location>
</feature>
<dbReference type="InterPro" id="IPR003115">
    <property type="entry name" value="ParB_N"/>
</dbReference>
<dbReference type="FunFam" id="3.90.1530.30:FF:000001">
    <property type="entry name" value="Chromosome partitioning protein ParB"/>
    <property type="match status" value="1"/>
</dbReference>